<dbReference type="PANTHER" id="PTHR14239">
    <property type="entry name" value="DUDULIN-RELATED"/>
    <property type="match status" value="1"/>
</dbReference>
<dbReference type="GO" id="GO:0005886">
    <property type="term" value="C:plasma membrane"/>
    <property type="evidence" value="ECO:0007669"/>
    <property type="project" value="TreeGrafter"/>
</dbReference>
<keyword evidence="1" id="KW-0560">Oxidoreductase</keyword>
<dbReference type="EMBL" id="VITW01000009">
    <property type="protein sequence ID" value="TWB69431.1"/>
    <property type="molecule type" value="Genomic_DNA"/>
</dbReference>
<dbReference type="GO" id="GO:0008823">
    <property type="term" value="F:cupric reductase (NADH) activity"/>
    <property type="evidence" value="ECO:0007669"/>
    <property type="project" value="TreeGrafter"/>
</dbReference>
<evidence type="ECO:0000256" key="1">
    <source>
        <dbReference type="ARBA" id="ARBA00023002"/>
    </source>
</evidence>
<organism evidence="3 4">
    <name type="scientific">Bradyrhizobium sacchari</name>
    <dbReference type="NCBI Taxonomy" id="1399419"/>
    <lineage>
        <taxon>Bacteria</taxon>
        <taxon>Pseudomonadati</taxon>
        <taxon>Pseudomonadota</taxon>
        <taxon>Alphaproteobacteria</taxon>
        <taxon>Hyphomicrobiales</taxon>
        <taxon>Nitrobacteraceae</taxon>
        <taxon>Bradyrhizobium</taxon>
    </lineage>
</organism>
<dbReference type="AlphaFoldDB" id="A0A560HX14"/>
<comment type="caution">
    <text evidence="3">The sequence shown here is derived from an EMBL/GenBank/DDBJ whole genome shotgun (WGS) entry which is preliminary data.</text>
</comment>
<dbReference type="GO" id="GO:0052851">
    <property type="term" value="F:ferric-chelate reductase (NADPH) activity"/>
    <property type="evidence" value="ECO:0007669"/>
    <property type="project" value="TreeGrafter"/>
</dbReference>
<dbReference type="GO" id="GO:0016651">
    <property type="term" value="F:oxidoreductase activity, acting on NAD(P)H"/>
    <property type="evidence" value="ECO:0007669"/>
    <property type="project" value="InterPro"/>
</dbReference>
<reference evidence="3 4" key="1">
    <citation type="submission" date="2019-06" db="EMBL/GenBank/DDBJ databases">
        <title>Genomic Encyclopedia of Type Strains, Phase IV (KMG-V): Genome sequencing to study the core and pangenomes of soil and plant-associated prokaryotes.</title>
        <authorList>
            <person name="Whitman W."/>
        </authorList>
    </citation>
    <scope>NUCLEOTIDE SEQUENCE [LARGE SCALE GENOMIC DNA]</scope>
    <source>
        <strain evidence="3 4">BR 10556</strain>
    </source>
</reference>
<dbReference type="InterPro" id="IPR010185">
    <property type="entry name" value="NpdG"/>
</dbReference>
<protein>
    <submittedName>
        <fullName evidence="3">Reduced coenzyme F420:NADP oxidoreductase</fullName>
    </submittedName>
</protein>
<evidence type="ECO:0000313" key="4">
    <source>
        <dbReference type="Proteomes" id="UP000315914"/>
    </source>
</evidence>
<dbReference type="GO" id="GO:0015677">
    <property type="term" value="P:copper ion import"/>
    <property type="evidence" value="ECO:0007669"/>
    <property type="project" value="TreeGrafter"/>
</dbReference>
<dbReference type="SUPFAM" id="SSF51735">
    <property type="entry name" value="NAD(P)-binding Rossmann-fold domains"/>
    <property type="match status" value="1"/>
</dbReference>
<feature type="domain" description="Pyrroline-5-carboxylate reductase catalytic N-terminal" evidence="2">
    <location>
        <begin position="22"/>
        <end position="122"/>
    </location>
</feature>
<dbReference type="GO" id="GO:0070967">
    <property type="term" value="F:coenzyme F420 binding"/>
    <property type="evidence" value="ECO:0007669"/>
    <property type="project" value="InterPro"/>
</dbReference>
<accession>A0A560HX14</accession>
<dbReference type="Proteomes" id="UP000315914">
    <property type="component" value="Unassembled WGS sequence"/>
</dbReference>
<dbReference type="GO" id="GO:0006740">
    <property type="term" value="P:NADPH regeneration"/>
    <property type="evidence" value="ECO:0007669"/>
    <property type="project" value="InterPro"/>
</dbReference>
<dbReference type="Pfam" id="PF03807">
    <property type="entry name" value="F420_oxidored"/>
    <property type="match status" value="1"/>
</dbReference>
<evidence type="ECO:0000259" key="2">
    <source>
        <dbReference type="Pfam" id="PF03807"/>
    </source>
</evidence>
<sequence length="246" mass="25472">MTLLAAGVTKRSKRSYMNSDTTIAILGGTGPQGQGLALRFAIAGVSVALGSRDGDRAAAIAEELNKKLNGRSEAHIHGCDNLGAVDAAEQFVLVAVPYAGHDATLAAIKSRLSGKVLVDLVVPLAAANPRAVAMPKEGSATEAAQALLGSEMKVVGALHNVSAHTLNALDEKINCDILACGDDLEATDAAVDLIKRLGVEAYNCGPAVNARCIEAITPILIRLNMSKKVPFSHAGIRIWRPGHSGV</sequence>
<keyword evidence="4" id="KW-1185">Reference proteome</keyword>
<name>A0A560HX14_9BRAD</name>
<proteinExistence type="predicted"/>
<dbReference type="Gene3D" id="3.40.50.720">
    <property type="entry name" value="NAD(P)-binding Rossmann-like Domain"/>
    <property type="match status" value="1"/>
</dbReference>
<dbReference type="InterPro" id="IPR028939">
    <property type="entry name" value="P5C_Rdtase_cat_N"/>
</dbReference>
<dbReference type="InterPro" id="IPR036291">
    <property type="entry name" value="NAD(P)-bd_dom_sf"/>
</dbReference>
<evidence type="ECO:0000313" key="3">
    <source>
        <dbReference type="EMBL" id="TWB69431.1"/>
    </source>
</evidence>
<dbReference type="STRING" id="1399419.A5906_01850"/>
<dbReference type="NCBIfam" id="TIGR01915">
    <property type="entry name" value="npdG"/>
    <property type="match status" value="1"/>
</dbReference>
<dbReference type="PANTHER" id="PTHR14239:SF0">
    <property type="entry name" value="F420-DEPENDENT NADP REDUCTASE"/>
    <property type="match status" value="1"/>
</dbReference>
<dbReference type="InterPro" id="IPR051267">
    <property type="entry name" value="STEAP_metalloreductase"/>
</dbReference>
<gene>
    <name evidence="3" type="ORF">FBZ95_10927</name>
</gene>
<dbReference type="GO" id="GO:0050661">
    <property type="term" value="F:NADP binding"/>
    <property type="evidence" value="ECO:0007669"/>
    <property type="project" value="InterPro"/>
</dbReference>